<evidence type="ECO:0000256" key="2">
    <source>
        <dbReference type="ARBA" id="ARBA00023002"/>
    </source>
</evidence>
<comment type="pathway">
    <text evidence="1">Mycotoxin biosynthesis.</text>
</comment>
<dbReference type="OrthoDB" id="3687641at2759"/>
<protein>
    <submittedName>
        <fullName evidence="4">Uncharacterized protein</fullName>
    </submittedName>
</protein>
<dbReference type="PANTHER" id="PTHR33365:SF11">
    <property type="entry name" value="TAT PATHWAY SIGNAL SEQUENCE"/>
    <property type="match status" value="1"/>
</dbReference>
<evidence type="ECO:0000313" key="5">
    <source>
        <dbReference type="Proteomes" id="UP000027222"/>
    </source>
</evidence>
<dbReference type="EMBL" id="KL142368">
    <property type="protein sequence ID" value="KDR84564.1"/>
    <property type="molecule type" value="Genomic_DNA"/>
</dbReference>
<name>A0A067TX77_GALM3</name>
<dbReference type="HOGENOM" id="CLU_122475_0_0_1"/>
<dbReference type="AlphaFoldDB" id="A0A067TX77"/>
<dbReference type="GO" id="GO:0016491">
    <property type="term" value="F:oxidoreductase activity"/>
    <property type="evidence" value="ECO:0007669"/>
    <property type="project" value="UniProtKB-KW"/>
</dbReference>
<gene>
    <name evidence="4" type="ORF">GALMADRAFT_1341107</name>
</gene>
<dbReference type="GO" id="GO:0043386">
    <property type="term" value="P:mycotoxin biosynthetic process"/>
    <property type="evidence" value="ECO:0007669"/>
    <property type="project" value="InterPro"/>
</dbReference>
<dbReference type="InterPro" id="IPR021765">
    <property type="entry name" value="UstYa-like"/>
</dbReference>
<dbReference type="Proteomes" id="UP000027222">
    <property type="component" value="Unassembled WGS sequence"/>
</dbReference>
<evidence type="ECO:0000313" key="4">
    <source>
        <dbReference type="EMBL" id="KDR84564.1"/>
    </source>
</evidence>
<keyword evidence="2" id="KW-0560">Oxidoreductase</keyword>
<evidence type="ECO:0000256" key="3">
    <source>
        <dbReference type="ARBA" id="ARBA00035112"/>
    </source>
</evidence>
<dbReference type="STRING" id="685588.A0A067TX77"/>
<proteinExistence type="inferred from homology"/>
<reference evidence="5" key="1">
    <citation type="journal article" date="2014" name="Proc. Natl. Acad. Sci. U.S.A.">
        <title>Extensive sampling of basidiomycete genomes demonstrates inadequacy of the white-rot/brown-rot paradigm for wood decay fungi.</title>
        <authorList>
            <person name="Riley R."/>
            <person name="Salamov A.A."/>
            <person name="Brown D.W."/>
            <person name="Nagy L.G."/>
            <person name="Floudas D."/>
            <person name="Held B.W."/>
            <person name="Levasseur A."/>
            <person name="Lombard V."/>
            <person name="Morin E."/>
            <person name="Otillar R."/>
            <person name="Lindquist E.A."/>
            <person name="Sun H."/>
            <person name="LaButti K.M."/>
            <person name="Schmutz J."/>
            <person name="Jabbour D."/>
            <person name="Luo H."/>
            <person name="Baker S.E."/>
            <person name="Pisabarro A.G."/>
            <person name="Walton J.D."/>
            <person name="Blanchette R.A."/>
            <person name="Henrissat B."/>
            <person name="Martin F."/>
            <person name="Cullen D."/>
            <person name="Hibbett D.S."/>
            <person name="Grigoriev I.V."/>
        </authorList>
    </citation>
    <scope>NUCLEOTIDE SEQUENCE [LARGE SCALE GENOMIC DNA]</scope>
    <source>
        <strain evidence="5">CBS 339.88</strain>
    </source>
</reference>
<keyword evidence="5" id="KW-1185">Reference proteome</keyword>
<organism evidence="4 5">
    <name type="scientific">Galerina marginata (strain CBS 339.88)</name>
    <dbReference type="NCBI Taxonomy" id="685588"/>
    <lineage>
        <taxon>Eukaryota</taxon>
        <taxon>Fungi</taxon>
        <taxon>Dikarya</taxon>
        <taxon>Basidiomycota</taxon>
        <taxon>Agaricomycotina</taxon>
        <taxon>Agaricomycetes</taxon>
        <taxon>Agaricomycetidae</taxon>
        <taxon>Agaricales</taxon>
        <taxon>Agaricineae</taxon>
        <taxon>Strophariaceae</taxon>
        <taxon>Galerina</taxon>
    </lineage>
</organism>
<comment type="similarity">
    <text evidence="3">Belongs to the ustYa family.</text>
</comment>
<dbReference type="Pfam" id="PF11807">
    <property type="entry name" value="UstYa"/>
    <property type="match status" value="1"/>
</dbReference>
<accession>A0A067TX77</accession>
<dbReference type="PANTHER" id="PTHR33365">
    <property type="entry name" value="YALI0B05434P"/>
    <property type="match status" value="1"/>
</dbReference>
<evidence type="ECO:0000256" key="1">
    <source>
        <dbReference type="ARBA" id="ARBA00004685"/>
    </source>
</evidence>
<sequence length="196" mass="22455">MPRHPSRPLIFVTLGVLITAPILWGASLVLVLQTLHRPARSPRGYSSTANKQEFHWNVSEVALEFRNDLFHISSEDEWASLIPKVLLPQQSEDYFISMHQQLHCLNLVRIAYLYFHAPPPNMSLQSFEEVDMCMEQLRQNILCNGDITLEPTTLQKQPDGSMVPLTTGKNVIHRCRDWQKLESLLEHAGEGNDIKM</sequence>